<dbReference type="InterPro" id="IPR011761">
    <property type="entry name" value="ATP-grasp"/>
</dbReference>
<dbReference type="EMBL" id="JBHTIK010000006">
    <property type="protein sequence ID" value="MFD0849046.1"/>
    <property type="molecule type" value="Genomic_DNA"/>
</dbReference>
<reference evidence="11" key="1">
    <citation type="journal article" date="2019" name="Int. J. Syst. Evol. Microbiol.">
        <title>The Global Catalogue of Microorganisms (GCM) 10K type strain sequencing project: providing services to taxonomists for standard genome sequencing and annotation.</title>
        <authorList>
            <consortium name="The Broad Institute Genomics Platform"/>
            <consortium name="The Broad Institute Genome Sequencing Center for Infectious Disease"/>
            <person name="Wu L."/>
            <person name="Ma J."/>
        </authorList>
    </citation>
    <scope>NUCLEOTIDE SEQUENCE [LARGE SCALE GENOMIC DNA]</scope>
    <source>
        <strain evidence="11">CCUG 52537</strain>
    </source>
</reference>
<dbReference type="PROSITE" id="PS50975">
    <property type="entry name" value="ATP_GRASP"/>
    <property type="match status" value="1"/>
</dbReference>
<dbReference type="PROSITE" id="PS00867">
    <property type="entry name" value="CPSASE_2"/>
    <property type="match status" value="1"/>
</dbReference>
<keyword evidence="11" id="KW-1185">Reference proteome</keyword>
<dbReference type="InterPro" id="IPR011764">
    <property type="entry name" value="Biotin_carboxylation_dom"/>
</dbReference>
<comment type="function">
    <text evidence="1">This protein is a component of the acetyl coenzyme A carboxylase complex; first, biotin carboxylase catalyzes the carboxylation of the carrier protein and then the transcarboxylase transfers the carboxyl group to form malonyl-CoA.</text>
</comment>
<evidence type="ECO:0000313" key="10">
    <source>
        <dbReference type="EMBL" id="MFD0849046.1"/>
    </source>
</evidence>
<name>A0ABW3C5Z9_SPHXN</name>
<dbReference type="Gene3D" id="3.30.470.20">
    <property type="entry name" value="ATP-grasp fold, B domain"/>
    <property type="match status" value="1"/>
</dbReference>
<evidence type="ECO:0000256" key="6">
    <source>
        <dbReference type="ARBA" id="ARBA00048600"/>
    </source>
</evidence>
<comment type="caution">
    <text evidence="10">The sequence shown here is derived from an EMBL/GenBank/DDBJ whole genome shotgun (WGS) entry which is preliminary data.</text>
</comment>
<gene>
    <name evidence="10" type="ORF">ACFQ00_11980</name>
</gene>
<sequence length="461" mass="49390">MPDTAPSNGRLFVANRGEIALRAIRAAQALGMEAVLGVSAADRDGLGARTANRCVVLGPAQARDSYLNAGLIVHAAVSTGCTALHPGYGFLSERAELAELCAQEGITFVGPTPESIRQVGDKISARAMARAANVPMTSGTDAVEDVAHALKLAEEIGYPVITKASAGGGGRGMVVARNAEELAGAFDQAVTTAREAFGDGTLFIERYVEVARHIEVQVIGDGKGGVVHFGERDCSIQRRYQKMIEEAPAAILSPAVRKRLHEAAVRLLASINYRNAGTVEFLYDTTTEEFFFMEVNARIQVEHPVSEAITGADLVQAQLRLATGAVKGFSQKDVHTAGHAIEARIIAEDPDRDFIPCPGRITRWDPPSGEGIRVDTAVESGTMIPPYYDSMIAKLIVHGNTRAEAIDRLAAALDDFTVEGIATNIPLLKVIVAHEDFRSNTINTRWLETVLLPAFRAEQGR</sequence>
<dbReference type="InterPro" id="IPR051602">
    <property type="entry name" value="ACC_Biotin_Carboxylase"/>
</dbReference>
<dbReference type="InterPro" id="IPR005481">
    <property type="entry name" value="BC-like_N"/>
</dbReference>
<feature type="domain" description="Biotin carboxylation" evidence="9">
    <location>
        <begin position="7"/>
        <end position="452"/>
    </location>
</feature>
<evidence type="ECO:0000256" key="4">
    <source>
        <dbReference type="ARBA" id="ARBA00022741"/>
    </source>
</evidence>
<feature type="domain" description="ATP-grasp" evidence="8">
    <location>
        <begin position="126"/>
        <end position="323"/>
    </location>
</feature>
<dbReference type="Pfam" id="PF02786">
    <property type="entry name" value="CPSase_L_D2"/>
    <property type="match status" value="1"/>
</dbReference>
<dbReference type="SMART" id="SM00878">
    <property type="entry name" value="Biotin_carb_C"/>
    <property type="match status" value="1"/>
</dbReference>
<dbReference type="InterPro" id="IPR016185">
    <property type="entry name" value="PreATP-grasp_dom_sf"/>
</dbReference>
<dbReference type="EC" id="6.3.4.14" evidence="2"/>
<dbReference type="Pfam" id="PF00289">
    <property type="entry name" value="Biotin_carb_N"/>
    <property type="match status" value="1"/>
</dbReference>
<dbReference type="PANTHER" id="PTHR48095:SF2">
    <property type="entry name" value="BIOTIN CARBOXYLASE, CHLOROPLASTIC"/>
    <property type="match status" value="1"/>
</dbReference>
<evidence type="ECO:0000256" key="3">
    <source>
        <dbReference type="ARBA" id="ARBA00022598"/>
    </source>
</evidence>
<evidence type="ECO:0000313" key="11">
    <source>
        <dbReference type="Proteomes" id="UP001597124"/>
    </source>
</evidence>
<keyword evidence="3" id="KW-0436">Ligase</keyword>
<organism evidence="10 11">
    <name type="scientific">Sphingosinicella xenopeptidilytica</name>
    <dbReference type="NCBI Taxonomy" id="364098"/>
    <lineage>
        <taxon>Bacteria</taxon>
        <taxon>Pseudomonadati</taxon>
        <taxon>Pseudomonadota</taxon>
        <taxon>Alphaproteobacteria</taxon>
        <taxon>Sphingomonadales</taxon>
        <taxon>Sphingosinicellaceae</taxon>
        <taxon>Sphingosinicella</taxon>
    </lineage>
</organism>
<dbReference type="InterPro" id="IPR005479">
    <property type="entry name" value="CPAse_ATP-bd"/>
</dbReference>
<dbReference type="RefSeq" id="WP_381490977.1">
    <property type="nucleotide sequence ID" value="NZ_JBHTIK010000006.1"/>
</dbReference>
<dbReference type="PANTHER" id="PTHR48095">
    <property type="entry name" value="PYRUVATE CARBOXYLASE SUBUNIT A"/>
    <property type="match status" value="1"/>
</dbReference>
<comment type="catalytic activity">
    <reaction evidence="6">
        <text>N(6)-biotinyl-L-lysyl-[protein] + hydrogencarbonate + ATP = N(6)-carboxybiotinyl-L-lysyl-[protein] + ADP + phosphate + H(+)</text>
        <dbReference type="Rhea" id="RHEA:13501"/>
        <dbReference type="Rhea" id="RHEA-COMP:10505"/>
        <dbReference type="Rhea" id="RHEA-COMP:10506"/>
        <dbReference type="ChEBI" id="CHEBI:15378"/>
        <dbReference type="ChEBI" id="CHEBI:17544"/>
        <dbReference type="ChEBI" id="CHEBI:30616"/>
        <dbReference type="ChEBI" id="CHEBI:43474"/>
        <dbReference type="ChEBI" id="CHEBI:83144"/>
        <dbReference type="ChEBI" id="CHEBI:83145"/>
        <dbReference type="ChEBI" id="CHEBI:456216"/>
        <dbReference type="EC" id="6.3.4.14"/>
    </reaction>
</comment>
<protein>
    <recommendedName>
        <fullName evidence="2">biotin carboxylase</fullName>
        <ecNumber evidence="2">6.3.4.14</ecNumber>
    </recommendedName>
</protein>
<evidence type="ECO:0000256" key="2">
    <source>
        <dbReference type="ARBA" id="ARBA00013263"/>
    </source>
</evidence>
<evidence type="ECO:0000256" key="5">
    <source>
        <dbReference type="ARBA" id="ARBA00022840"/>
    </source>
</evidence>
<dbReference type="SUPFAM" id="SSF52440">
    <property type="entry name" value="PreATP-grasp domain"/>
    <property type="match status" value="1"/>
</dbReference>
<keyword evidence="4 7" id="KW-0547">Nucleotide-binding</keyword>
<dbReference type="InterPro" id="IPR011054">
    <property type="entry name" value="Rudment_hybrid_motif"/>
</dbReference>
<evidence type="ECO:0000256" key="7">
    <source>
        <dbReference type="PROSITE-ProRule" id="PRU00409"/>
    </source>
</evidence>
<accession>A0ABW3C5Z9</accession>
<evidence type="ECO:0000259" key="9">
    <source>
        <dbReference type="PROSITE" id="PS50979"/>
    </source>
</evidence>
<dbReference type="Pfam" id="PF02785">
    <property type="entry name" value="Biotin_carb_C"/>
    <property type="match status" value="1"/>
</dbReference>
<dbReference type="SUPFAM" id="SSF51246">
    <property type="entry name" value="Rudiment single hybrid motif"/>
    <property type="match status" value="1"/>
</dbReference>
<dbReference type="SUPFAM" id="SSF56059">
    <property type="entry name" value="Glutathione synthetase ATP-binding domain-like"/>
    <property type="match status" value="1"/>
</dbReference>
<dbReference type="PROSITE" id="PS50979">
    <property type="entry name" value="BC"/>
    <property type="match status" value="1"/>
</dbReference>
<evidence type="ECO:0000259" key="8">
    <source>
        <dbReference type="PROSITE" id="PS50975"/>
    </source>
</evidence>
<proteinExistence type="predicted"/>
<dbReference type="Proteomes" id="UP001597124">
    <property type="component" value="Unassembled WGS sequence"/>
</dbReference>
<dbReference type="InterPro" id="IPR005482">
    <property type="entry name" value="Biotin_COase_C"/>
</dbReference>
<evidence type="ECO:0000256" key="1">
    <source>
        <dbReference type="ARBA" id="ARBA00003761"/>
    </source>
</evidence>
<keyword evidence="5 7" id="KW-0067">ATP-binding</keyword>